<dbReference type="EnsemblProtists" id="PYU1_T000603">
    <property type="protein sequence ID" value="PYU1_T000603"/>
    <property type="gene ID" value="PYU1_G000603"/>
</dbReference>
<dbReference type="HOGENOM" id="CLU_012062_28_10_1"/>
<reference evidence="6" key="1">
    <citation type="journal article" date="2010" name="Genome Biol.">
        <title>Genome sequence of the necrotrophic plant pathogen Pythium ultimum reveals original pathogenicity mechanisms and effector repertoire.</title>
        <authorList>
            <person name="Levesque C.A."/>
            <person name="Brouwer H."/>
            <person name="Cano L."/>
            <person name="Hamilton J.P."/>
            <person name="Holt C."/>
            <person name="Huitema E."/>
            <person name="Raffaele S."/>
            <person name="Robideau G.P."/>
            <person name="Thines M."/>
            <person name="Win J."/>
            <person name="Zerillo M.M."/>
            <person name="Beakes G.W."/>
            <person name="Boore J.L."/>
            <person name="Busam D."/>
            <person name="Dumas B."/>
            <person name="Ferriera S."/>
            <person name="Fuerstenberg S.I."/>
            <person name="Gachon C.M."/>
            <person name="Gaulin E."/>
            <person name="Govers F."/>
            <person name="Grenville-Briggs L."/>
            <person name="Horner N."/>
            <person name="Hostetler J."/>
            <person name="Jiang R.H."/>
            <person name="Johnson J."/>
            <person name="Krajaejun T."/>
            <person name="Lin H."/>
            <person name="Meijer H.J."/>
            <person name="Moore B."/>
            <person name="Morris P."/>
            <person name="Phuntmart V."/>
            <person name="Puiu D."/>
            <person name="Shetty J."/>
            <person name="Stajich J.E."/>
            <person name="Tripathy S."/>
            <person name="Wawra S."/>
            <person name="van West P."/>
            <person name="Whitty B.R."/>
            <person name="Coutinho P.M."/>
            <person name="Henrissat B."/>
            <person name="Martin F."/>
            <person name="Thomas P.D."/>
            <person name="Tyler B.M."/>
            <person name="De Vries R.P."/>
            <person name="Kamoun S."/>
            <person name="Yandell M."/>
            <person name="Tisserat N."/>
            <person name="Buell C.R."/>
        </authorList>
    </citation>
    <scope>NUCLEOTIDE SEQUENCE</scope>
    <source>
        <strain evidence="6">DAOM:BR144</strain>
    </source>
</reference>
<dbReference type="Pfam" id="PF00076">
    <property type="entry name" value="RRM_1"/>
    <property type="match status" value="1"/>
</dbReference>
<dbReference type="AlphaFoldDB" id="K3W6L2"/>
<feature type="region of interest" description="Disordered" evidence="3">
    <location>
        <begin position="1"/>
        <end position="24"/>
    </location>
</feature>
<dbReference type="Gene3D" id="3.30.70.330">
    <property type="match status" value="1"/>
</dbReference>
<organism evidence="5 6">
    <name type="scientific">Globisporangium ultimum (strain ATCC 200006 / CBS 805.95 / DAOM BR144)</name>
    <name type="common">Pythium ultimum</name>
    <dbReference type="NCBI Taxonomy" id="431595"/>
    <lineage>
        <taxon>Eukaryota</taxon>
        <taxon>Sar</taxon>
        <taxon>Stramenopiles</taxon>
        <taxon>Oomycota</taxon>
        <taxon>Peronosporomycetes</taxon>
        <taxon>Pythiales</taxon>
        <taxon>Pythiaceae</taxon>
        <taxon>Globisporangium</taxon>
    </lineage>
</organism>
<keyword evidence="1 2" id="KW-0694">RNA-binding</keyword>
<name>K3W6L2_GLOUD</name>
<accession>K3W6L2</accession>
<evidence type="ECO:0000313" key="5">
    <source>
        <dbReference type="EnsemblProtists" id="PYU1_T000603"/>
    </source>
</evidence>
<dbReference type="eggNOG" id="KOG0118">
    <property type="taxonomic scope" value="Eukaryota"/>
</dbReference>
<dbReference type="PANTHER" id="PTHR48024">
    <property type="entry name" value="GEO13361P1-RELATED"/>
    <property type="match status" value="1"/>
</dbReference>
<dbReference type="STRING" id="431595.K3W6L2"/>
<dbReference type="InterPro" id="IPR050886">
    <property type="entry name" value="RNA-binding_reg"/>
</dbReference>
<evidence type="ECO:0000256" key="3">
    <source>
        <dbReference type="SAM" id="MobiDB-lite"/>
    </source>
</evidence>
<dbReference type="InterPro" id="IPR012677">
    <property type="entry name" value="Nucleotide-bd_a/b_plait_sf"/>
</dbReference>
<evidence type="ECO:0000259" key="4">
    <source>
        <dbReference type="PROSITE" id="PS50102"/>
    </source>
</evidence>
<reference evidence="6" key="2">
    <citation type="submission" date="2010-04" db="EMBL/GenBank/DDBJ databases">
        <authorList>
            <person name="Buell R."/>
            <person name="Hamilton J."/>
            <person name="Hostetler J."/>
        </authorList>
    </citation>
    <scope>NUCLEOTIDE SEQUENCE [LARGE SCALE GENOMIC DNA]</scope>
    <source>
        <strain evidence="6">DAOM:BR144</strain>
    </source>
</reference>
<dbReference type="InParanoid" id="K3W6L2"/>
<dbReference type="PROSITE" id="PS50102">
    <property type="entry name" value="RRM"/>
    <property type="match status" value="1"/>
</dbReference>
<evidence type="ECO:0000256" key="2">
    <source>
        <dbReference type="PROSITE-ProRule" id="PRU00176"/>
    </source>
</evidence>
<keyword evidence="6" id="KW-1185">Reference proteome</keyword>
<feature type="compositionally biased region" description="Low complexity" evidence="3">
    <location>
        <begin position="1"/>
        <end position="14"/>
    </location>
</feature>
<protein>
    <recommendedName>
        <fullName evidence="4">RRM domain-containing protein</fullName>
    </recommendedName>
</protein>
<dbReference type="EMBL" id="GL376620">
    <property type="status" value="NOT_ANNOTATED_CDS"/>
    <property type="molecule type" value="Genomic_DNA"/>
</dbReference>
<dbReference type="InterPro" id="IPR035979">
    <property type="entry name" value="RBD_domain_sf"/>
</dbReference>
<dbReference type="GO" id="GO:0003723">
    <property type="term" value="F:RNA binding"/>
    <property type="evidence" value="ECO:0007669"/>
    <property type="project" value="UniProtKB-UniRule"/>
</dbReference>
<reference evidence="5" key="3">
    <citation type="submission" date="2015-02" db="UniProtKB">
        <authorList>
            <consortium name="EnsemblProtists"/>
        </authorList>
    </citation>
    <scope>IDENTIFICATION</scope>
    <source>
        <strain evidence="5">DAOM BR144</strain>
    </source>
</reference>
<dbReference type="GO" id="GO:0005634">
    <property type="term" value="C:nucleus"/>
    <property type="evidence" value="ECO:0007669"/>
    <property type="project" value="TreeGrafter"/>
</dbReference>
<feature type="domain" description="RRM" evidence="4">
    <location>
        <begin position="22"/>
        <end position="107"/>
    </location>
</feature>
<dbReference type="Proteomes" id="UP000019132">
    <property type="component" value="Unassembled WGS sequence"/>
</dbReference>
<sequence>MQPAHQQQQQHTPTGSNDESDRKLFVRGLSWDTSNDALRAEFQKYGELEEAMIARDRRTGKSKGFGFVTYKYRAGAERALQQPQKQIDVRSNDIVQPGVSGKRKRRQ</sequence>
<evidence type="ECO:0000313" key="6">
    <source>
        <dbReference type="Proteomes" id="UP000019132"/>
    </source>
</evidence>
<proteinExistence type="predicted"/>
<dbReference type="VEuPathDB" id="FungiDB:PYU1_G000603"/>
<dbReference type="SMART" id="SM00360">
    <property type="entry name" value="RRM"/>
    <property type="match status" value="1"/>
</dbReference>
<evidence type="ECO:0000256" key="1">
    <source>
        <dbReference type="ARBA" id="ARBA00022884"/>
    </source>
</evidence>
<dbReference type="PANTHER" id="PTHR48024:SF45">
    <property type="entry name" value="RNA BINDING DOMAIN PROTEIN"/>
    <property type="match status" value="1"/>
</dbReference>
<dbReference type="SUPFAM" id="SSF54928">
    <property type="entry name" value="RNA-binding domain, RBD"/>
    <property type="match status" value="1"/>
</dbReference>
<dbReference type="InterPro" id="IPR000504">
    <property type="entry name" value="RRM_dom"/>
</dbReference>
<feature type="region of interest" description="Disordered" evidence="3">
    <location>
        <begin position="80"/>
        <end position="107"/>
    </location>
</feature>